<dbReference type="GO" id="GO:0045892">
    <property type="term" value="P:negative regulation of DNA-templated transcription"/>
    <property type="evidence" value="ECO:0007669"/>
    <property type="project" value="TreeGrafter"/>
</dbReference>
<keyword evidence="3" id="KW-0804">Transcription</keyword>
<dbReference type="CDD" id="cd07377">
    <property type="entry name" value="WHTH_GntR"/>
    <property type="match status" value="1"/>
</dbReference>
<sequence>MLIYHCWGEVPIMGSLTANLKQSSLTLYEQLANKILNDINHEKYLPGAQIPTELELQRSTGYSRSTVRHALRILVNKGVLVKIHGKGTFVQDGTSNETTRSQFFSLTNNVENLGASISTKLVDIQPTRASKEQAEFFGIEPKTPLLKLTRLRYVDKSPFCVEYIYFTEEFSSITSENLNGSLYQVLHDQFNEVPAGGHKMFDITKASTSEAFLLNVERDTSLMQITDFVYDQNDHPLHITRQVIRSDKYKYELIQ</sequence>
<dbReference type="InterPro" id="IPR011663">
    <property type="entry name" value="UTRA"/>
</dbReference>
<dbReference type="EMBL" id="AZFJ01000049">
    <property type="protein sequence ID" value="KRL85918.1"/>
    <property type="molecule type" value="Genomic_DNA"/>
</dbReference>
<evidence type="ECO:0000313" key="6">
    <source>
        <dbReference type="Proteomes" id="UP000051922"/>
    </source>
</evidence>
<keyword evidence="2" id="KW-0238">DNA-binding</keyword>
<dbReference type="Gene3D" id="1.10.10.10">
    <property type="entry name" value="Winged helix-like DNA-binding domain superfamily/Winged helix DNA-binding domain"/>
    <property type="match status" value="1"/>
</dbReference>
<dbReference type="Gene3D" id="3.40.1410.10">
    <property type="entry name" value="Chorismate lyase-like"/>
    <property type="match status" value="1"/>
</dbReference>
<dbReference type="SMART" id="SM00345">
    <property type="entry name" value="HTH_GNTR"/>
    <property type="match status" value="1"/>
</dbReference>
<reference evidence="5 6" key="1">
    <citation type="journal article" date="2015" name="Genome Announc.">
        <title>Expanding the biotechnology potential of lactobacilli through comparative genomics of 213 strains and associated genera.</title>
        <authorList>
            <person name="Sun Z."/>
            <person name="Harris H.M."/>
            <person name="McCann A."/>
            <person name="Guo C."/>
            <person name="Argimon S."/>
            <person name="Zhang W."/>
            <person name="Yang X."/>
            <person name="Jeffery I.B."/>
            <person name="Cooney J.C."/>
            <person name="Kagawa T.F."/>
            <person name="Liu W."/>
            <person name="Song Y."/>
            <person name="Salvetti E."/>
            <person name="Wrobel A."/>
            <person name="Rasinkangas P."/>
            <person name="Parkhill J."/>
            <person name="Rea M.C."/>
            <person name="O'Sullivan O."/>
            <person name="Ritari J."/>
            <person name="Douillard F.P."/>
            <person name="Paul Ross R."/>
            <person name="Yang R."/>
            <person name="Briner A.E."/>
            <person name="Felis G.E."/>
            <person name="de Vos W.M."/>
            <person name="Barrangou R."/>
            <person name="Klaenhammer T.R."/>
            <person name="Caufield P.W."/>
            <person name="Cui Y."/>
            <person name="Zhang H."/>
            <person name="O'Toole P.W."/>
        </authorList>
    </citation>
    <scope>NUCLEOTIDE SEQUENCE [LARGE SCALE GENOMIC DNA]</scope>
    <source>
        <strain evidence="5 6">DSM 15945</strain>
    </source>
</reference>
<feature type="domain" description="HTH gntR-type" evidence="4">
    <location>
        <begin position="25"/>
        <end position="93"/>
    </location>
</feature>
<dbReference type="PANTHER" id="PTHR44846:SF1">
    <property type="entry name" value="MANNOSYL-D-GLYCERATE TRANSPORT_METABOLISM SYSTEM REPRESSOR MNGR-RELATED"/>
    <property type="match status" value="1"/>
</dbReference>
<accession>A0A0R1TYV1</accession>
<name>A0A0R1TYV1_9LACO</name>
<evidence type="ECO:0000256" key="2">
    <source>
        <dbReference type="ARBA" id="ARBA00023125"/>
    </source>
</evidence>
<dbReference type="InterPro" id="IPR000524">
    <property type="entry name" value="Tscrpt_reg_HTH_GntR"/>
</dbReference>
<evidence type="ECO:0000256" key="1">
    <source>
        <dbReference type="ARBA" id="ARBA00023015"/>
    </source>
</evidence>
<dbReference type="GO" id="GO:0003700">
    <property type="term" value="F:DNA-binding transcription factor activity"/>
    <property type="evidence" value="ECO:0007669"/>
    <property type="project" value="InterPro"/>
</dbReference>
<dbReference type="PROSITE" id="PS50949">
    <property type="entry name" value="HTH_GNTR"/>
    <property type="match status" value="1"/>
</dbReference>
<dbReference type="Pfam" id="PF00392">
    <property type="entry name" value="GntR"/>
    <property type="match status" value="1"/>
</dbReference>
<proteinExistence type="predicted"/>
<dbReference type="SUPFAM" id="SSF64288">
    <property type="entry name" value="Chorismate lyase-like"/>
    <property type="match status" value="1"/>
</dbReference>
<dbReference type="GO" id="GO:0003677">
    <property type="term" value="F:DNA binding"/>
    <property type="evidence" value="ECO:0007669"/>
    <property type="project" value="UniProtKB-KW"/>
</dbReference>
<dbReference type="InterPro" id="IPR036388">
    <property type="entry name" value="WH-like_DNA-bd_sf"/>
</dbReference>
<comment type="caution">
    <text evidence="5">The sequence shown here is derived from an EMBL/GenBank/DDBJ whole genome shotgun (WGS) entry which is preliminary data.</text>
</comment>
<dbReference type="InterPro" id="IPR028978">
    <property type="entry name" value="Chorismate_lyase_/UTRA_dom_sf"/>
</dbReference>
<dbReference type="Proteomes" id="UP000051922">
    <property type="component" value="Unassembled WGS sequence"/>
</dbReference>
<dbReference type="AlphaFoldDB" id="A0A0R1TYV1"/>
<dbReference type="PATRIC" id="fig|1423783.4.peg.1360"/>
<gene>
    <name evidence="5" type="ORF">FC50_GL001318</name>
</gene>
<dbReference type="PRINTS" id="PR00035">
    <property type="entry name" value="HTHGNTR"/>
</dbReference>
<dbReference type="STRING" id="1423783.FC50_GL001318"/>
<keyword evidence="1" id="KW-0805">Transcription regulation</keyword>
<keyword evidence="6" id="KW-1185">Reference proteome</keyword>
<dbReference type="SUPFAM" id="SSF46785">
    <property type="entry name" value="Winged helix' DNA-binding domain"/>
    <property type="match status" value="1"/>
</dbReference>
<dbReference type="InterPro" id="IPR050679">
    <property type="entry name" value="Bact_HTH_transcr_reg"/>
</dbReference>
<dbReference type="PANTHER" id="PTHR44846">
    <property type="entry name" value="MANNOSYL-D-GLYCERATE TRANSPORT/METABOLISM SYSTEM REPRESSOR MNGR-RELATED"/>
    <property type="match status" value="1"/>
</dbReference>
<evidence type="ECO:0000313" key="5">
    <source>
        <dbReference type="EMBL" id="KRL85918.1"/>
    </source>
</evidence>
<dbReference type="Pfam" id="PF07702">
    <property type="entry name" value="UTRA"/>
    <property type="match status" value="1"/>
</dbReference>
<dbReference type="InterPro" id="IPR036390">
    <property type="entry name" value="WH_DNA-bd_sf"/>
</dbReference>
<protein>
    <recommendedName>
        <fullName evidence="4">HTH gntR-type domain-containing protein</fullName>
    </recommendedName>
</protein>
<dbReference type="SMART" id="SM00866">
    <property type="entry name" value="UTRA"/>
    <property type="match status" value="1"/>
</dbReference>
<evidence type="ECO:0000259" key="4">
    <source>
        <dbReference type="PROSITE" id="PS50949"/>
    </source>
</evidence>
<evidence type="ECO:0000256" key="3">
    <source>
        <dbReference type="ARBA" id="ARBA00023163"/>
    </source>
</evidence>
<organism evidence="5 6">
    <name type="scientific">Lacticaseibacillus pantheris DSM 15945 = JCM 12539 = NBRC 106106</name>
    <dbReference type="NCBI Taxonomy" id="1423783"/>
    <lineage>
        <taxon>Bacteria</taxon>
        <taxon>Bacillati</taxon>
        <taxon>Bacillota</taxon>
        <taxon>Bacilli</taxon>
        <taxon>Lactobacillales</taxon>
        <taxon>Lactobacillaceae</taxon>
        <taxon>Lacticaseibacillus</taxon>
    </lineage>
</organism>